<dbReference type="EMBL" id="JABFAD010000011">
    <property type="protein sequence ID" value="MBA0813343.1"/>
    <property type="molecule type" value="Genomic_DNA"/>
</dbReference>
<sequence length="47" mass="5210">MLLERRFDRVSIQTNSIEAINIIQDGSSGNSNSTIGGRILQALNMFK</sequence>
<evidence type="ECO:0000313" key="1">
    <source>
        <dbReference type="EMBL" id="MBA0813343.1"/>
    </source>
</evidence>
<reference evidence="1 2" key="1">
    <citation type="journal article" date="2019" name="Genome Biol. Evol.">
        <title>Insights into the evolution of the New World diploid cottons (Gossypium, subgenus Houzingenia) based on genome sequencing.</title>
        <authorList>
            <person name="Grover C.E."/>
            <person name="Arick M.A. 2nd"/>
            <person name="Thrash A."/>
            <person name="Conover J.L."/>
            <person name="Sanders W.S."/>
            <person name="Peterson D.G."/>
            <person name="Frelichowski J.E."/>
            <person name="Scheffler J.A."/>
            <person name="Scheffler B.E."/>
            <person name="Wendel J.F."/>
        </authorList>
    </citation>
    <scope>NUCLEOTIDE SEQUENCE [LARGE SCALE GENOMIC DNA]</scope>
    <source>
        <strain evidence="1">0</strain>
        <tissue evidence="1">Leaf</tissue>
    </source>
</reference>
<organism evidence="1 2">
    <name type="scientific">Gossypium harknessii</name>
    <dbReference type="NCBI Taxonomy" id="34285"/>
    <lineage>
        <taxon>Eukaryota</taxon>
        <taxon>Viridiplantae</taxon>
        <taxon>Streptophyta</taxon>
        <taxon>Embryophyta</taxon>
        <taxon>Tracheophyta</taxon>
        <taxon>Spermatophyta</taxon>
        <taxon>Magnoliopsida</taxon>
        <taxon>eudicotyledons</taxon>
        <taxon>Gunneridae</taxon>
        <taxon>Pentapetalae</taxon>
        <taxon>rosids</taxon>
        <taxon>malvids</taxon>
        <taxon>Malvales</taxon>
        <taxon>Malvaceae</taxon>
        <taxon>Malvoideae</taxon>
        <taxon>Gossypium</taxon>
    </lineage>
</organism>
<name>A0A7J9HUI9_9ROSI</name>
<evidence type="ECO:0000313" key="2">
    <source>
        <dbReference type="Proteomes" id="UP000593560"/>
    </source>
</evidence>
<comment type="caution">
    <text evidence="1">The sequence shown here is derived from an EMBL/GenBank/DDBJ whole genome shotgun (WGS) entry which is preliminary data.</text>
</comment>
<protein>
    <recommendedName>
        <fullName evidence="3">RNase H type-1 domain-containing protein</fullName>
    </recommendedName>
</protein>
<evidence type="ECO:0008006" key="3">
    <source>
        <dbReference type="Google" id="ProtNLM"/>
    </source>
</evidence>
<dbReference type="Proteomes" id="UP000593560">
    <property type="component" value="Unassembled WGS sequence"/>
</dbReference>
<dbReference type="AlphaFoldDB" id="A0A7J9HUI9"/>
<accession>A0A7J9HUI9</accession>
<gene>
    <name evidence="1" type="ORF">Gohar_027202</name>
</gene>
<proteinExistence type="predicted"/>
<keyword evidence="2" id="KW-1185">Reference proteome</keyword>